<accession>A0A8D8UKS8</accession>
<feature type="region of interest" description="Disordered" evidence="1">
    <location>
        <begin position="53"/>
        <end position="78"/>
    </location>
</feature>
<organism evidence="2">
    <name type="scientific">Cacopsylla melanoneura</name>
    <dbReference type="NCBI Taxonomy" id="428564"/>
    <lineage>
        <taxon>Eukaryota</taxon>
        <taxon>Metazoa</taxon>
        <taxon>Ecdysozoa</taxon>
        <taxon>Arthropoda</taxon>
        <taxon>Hexapoda</taxon>
        <taxon>Insecta</taxon>
        <taxon>Pterygota</taxon>
        <taxon>Neoptera</taxon>
        <taxon>Paraneoptera</taxon>
        <taxon>Hemiptera</taxon>
        <taxon>Sternorrhyncha</taxon>
        <taxon>Psylloidea</taxon>
        <taxon>Psyllidae</taxon>
        <taxon>Psyllinae</taxon>
        <taxon>Cacopsylla</taxon>
    </lineage>
</organism>
<dbReference type="AlphaFoldDB" id="A0A8D8UKS8"/>
<protein>
    <submittedName>
        <fullName evidence="2">Uncharacterized protein</fullName>
    </submittedName>
</protein>
<proteinExistence type="predicted"/>
<feature type="compositionally biased region" description="Polar residues" evidence="1">
    <location>
        <begin position="56"/>
        <end position="78"/>
    </location>
</feature>
<dbReference type="EMBL" id="HBUF01345529">
    <property type="protein sequence ID" value="CAG6708966.1"/>
    <property type="molecule type" value="Transcribed_RNA"/>
</dbReference>
<sequence>MLVLHAQFQETAYTPDSLARVPRSVSSKPLTAWQEYHPQFQVAAYTPDSLARVPRSVSSNTPDSLARSSRSTEFSSRATIKERERWKRRLSDVCAVRLRRASRPRLKVQQPHRMRWLI</sequence>
<name>A0A8D8UKS8_9HEMI</name>
<evidence type="ECO:0000256" key="1">
    <source>
        <dbReference type="SAM" id="MobiDB-lite"/>
    </source>
</evidence>
<evidence type="ECO:0000313" key="2">
    <source>
        <dbReference type="EMBL" id="CAG6708966.1"/>
    </source>
</evidence>
<reference evidence="2" key="1">
    <citation type="submission" date="2021-05" db="EMBL/GenBank/DDBJ databases">
        <authorList>
            <person name="Alioto T."/>
            <person name="Alioto T."/>
            <person name="Gomez Garrido J."/>
        </authorList>
    </citation>
    <scope>NUCLEOTIDE SEQUENCE</scope>
</reference>